<gene>
    <name evidence="1" type="ORF">L1987_38108</name>
</gene>
<sequence length="67" mass="7462">MHAPTLLGLVMRCQKSFGSKAHADVNQKTSLQPDNGKLAIKHEVGDQSVLGNENFHENIAVQEYFRL</sequence>
<dbReference type="EMBL" id="CM042029">
    <property type="protein sequence ID" value="KAI3795453.1"/>
    <property type="molecule type" value="Genomic_DNA"/>
</dbReference>
<comment type="caution">
    <text evidence="1">The sequence shown here is derived from an EMBL/GenBank/DDBJ whole genome shotgun (WGS) entry which is preliminary data.</text>
</comment>
<keyword evidence="2" id="KW-1185">Reference proteome</keyword>
<reference evidence="1 2" key="2">
    <citation type="journal article" date="2022" name="Mol. Ecol. Resour.">
        <title>The genomes of chicory, endive, great burdock and yacon provide insights into Asteraceae paleo-polyploidization history and plant inulin production.</title>
        <authorList>
            <person name="Fan W."/>
            <person name="Wang S."/>
            <person name="Wang H."/>
            <person name="Wang A."/>
            <person name="Jiang F."/>
            <person name="Liu H."/>
            <person name="Zhao H."/>
            <person name="Xu D."/>
            <person name="Zhang Y."/>
        </authorList>
    </citation>
    <scope>NUCLEOTIDE SEQUENCE [LARGE SCALE GENOMIC DNA]</scope>
    <source>
        <strain evidence="2">cv. Yunnan</strain>
        <tissue evidence="1">Leaves</tissue>
    </source>
</reference>
<dbReference type="Proteomes" id="UP001056120">
    <property type="component" value="Linkage Group LG12"/>
</dbReference>
<accession>A0ACB9HJF3</accession>
<name>A0ACB9HJF3_9ASTR</name>
<reference evidence="2" key="1">
    <citation type="journal article" date="2022" name="Mol. Ecol. Resour.">
        <title>The genomes of chicory, endive, great burdock and yacon provide insights into Asteraceae palaeo-polyploidization history and plant inulin production.</title>
        <authorList>
            <person name="Fan W."/>
            <person name="Wang S."/>
            <person name="Wang H."/>
            <person name="Wang A."/>
            <person name="Jiang F."/>
            <person name="Liu H."/>
            <person name="Zhao H."/>
            <person name="Xu D."/>
            <person name="Zhang Y."/>
        </authorList>
    </citation>
    <scope>NUCLEOTIDE SEQUENCE [LARGE SCALE GENOMIC DNA]</scope>
    <source>
        <strain evidence="2">cv. Yunnan</strain>
    </source>
</reference>
<protein>
    <submittedName>
        <fullName evidence="1">Uncharacterized protein</fullName>
    </submittedName>
</protein>
<evidence type="ECO:0000313" key="1">
    <source>
        <dbReference type="EMBL" id="KAI3795453.1"/>
    </source>
</evidence>
<evidence type="ECO:0000313" key="2">
    <source>
        <dbReference type="Proteomes" id="UP001056120"/>
    </source>
</evidence>
<proteinExistence type="predicted"/>
<organism evidence="1 2">
    <name type="scientific">Smallanthus sonchifolius</name>
    <dbReference type="NCBI Taxonomy" id="185202"/>
    <lineage>
        <taxon>Eukaryota</taxon>
        <taxon>Viridiplantae</taxon>
        <taxon>Streptophyta</taxon>
        <taxon>Embryophyta</taxon>
        <taxon>Tracheophyta</taxon>
        <taxon>Spermatophyta</taxon>
        <taxon>Magnoliopsida</taxon>
        <taxon>eudicotyledons</taxon>
        <taxon>Gunneridae</taxon>
        <taxon>Pentapetalae</taxon>
        <taxon>asterids</taxon>
        <taxon>campanulids</taxon>
        <taxon>Asterales</taxon>
        <taxon>Asteraceae</taxon>
        <taxon>Asteroideae</taxon>
        <taxon>Heliantheae alliance</taxon>
        <taxon>Millerieae</taxon>
        <taxon>Smallanthus</taxon>
    </lineage>
</organism>